<feature type="compositionally biased region" description="Basic and acidic residues" evidence="9">
    <location>
        <begin position="775"/>
        <end position="797"/>
    </location>
</feature>
<keyword evidence="6" id="KW-0804">Transcription</keyword>
<dbReference type="Pfam" id="PF07533">
    <property type="entry name" value="BRK"/>
    <property type="match status" value="1"/>
</dbReference>
<keyword evidence="7" id="KW-0539">Nucleus</keyword>
<feature type="compositionally biased region" description="Polar residues" evidence="9">
    <location>
        <begin position="720"/>
        <end position="739"/>
    </location>
</feature>
<feature type="domain" description="PHD-type" evidence="10">
    <location>
        <begin position="246"/>
        <end position="300"/>
    </location>
</feature>
<evidence type="ECO:0000256" key="9">
    <source>
        <dbReference type="SAM" id="MobiDB-lite"/>
    </source>
</evidence>
<feature type="compositionally biased region" description="Low complexity" evidence="9">
    <location>
        <begin position="183"/>
        <end position="198"/>
    </location>
</feature>
<feature type="compositionally biased region" description="Acidic residues" evidence="9">
    <location>
        <begin position="217"/>
        <end position="237"/>
    </location>
</feature>
<sequence>MDGNLLDAGNGDAIARDWELPELPSGSASLISTPSFPTSQELAEIFGNSDDEDDDFPFPPLSGGLAAVGGASSAMAPSLGGPQQGQGSESLLSSLMGPETKQPPLHDGVSEHLPVPSAIQTPPSEENRTSTTSSDTSAHQRKSPRISSRLSDVKTDDKIRKAKPPPAEMKISETPTSPEKGAPLKSPASAAANANSKATKQEKEAPAIEEGEKKEEEGEEEERGQESDDEEDEDEEGGSISDDPDRLWCVCRKPHNDRFMICCDVCEEWFHGDCVGISVSQGRRMERAGKEYICPVCTERTKLEKEIKSASRMARQEKREEMRETRQKSATEKHGKDSHRRRSLSGSQSSSGVAKEGGDNYGIDLLFQPDNAPPRTPPTSGTQDGERRGRVKRRKRSFYRIKEESDAVMCIVPQCSAHTTSPSLYCSDACIETYAADSLRDLASRGITFETDPSEFVRGSKGISMVDKATGKTVIGIQAPTDKTLVSWLKQHPSYQVLLPSGKHGRDLGSRVRPKRLKQESEKGGGQEGMRSEDSPSKPRSLNDPETVRMNAKKALHQTLWKRKEAVDDVAVAQERVEKIANQIEVKLFNLHGDINTKYKTKYRSLLFNLKDTKNQGLFRKVCLGQISPSELVKMKSEQYASDELAEWREKTLKKDLDKIVEREEEEGSNKKVIRKITYKGEEEIEAEKIEAIETIAPPPEEVAVTPSTPLTPTSATKVPVQSTDGTKASDSGTSTSGKQDAPKSKPTTATKQDASKAKLSKDKPKSASASKSEPNTKPDSKPAVGKETDATEEKPRGGVLDLLTDTTAEHEKHIYHPQCQVCLGKKSPPAQTDTSRDEDGAHASGTDVEEMQTESLPPAIPLLWEGLVDMPGTVAFTSSAYPVSGSFDYVTTVWQLSIC</sequence>
<dbReference type="Proteomes" id="UP001174909">
    <property type="component" value="Unassembled WGS sequence"/>
</dbReference>
<dbReference type="GO" id="GO:0008270">
    <property type="term" value="F:zinc ion binding"/>
    <property type="evidence" value="ECO:0007669"/>
    <property type="project" value="UniProtKB-KW"/>
</dbReference>
<evidence type="ECO:0000259" key="11">
    <source>
        <dbReference type="PROSITE" id="PS51321"/>
    </source>
</evidence>
<feature type="region of interest" description="Disordered" evidence="9">
    <location>
        <begin position="307"/>
        <end position="397"/>
    </location>
</feature>
<dbReference type="Gene3D" id="3.40.5.120">
    <property type="match status" value="1"/>
</dbReference>
<dbReference type="PROSITE" id="PS01359">
    <property type="entry name" value="ZF_PHD_1"/>
    <property type="match status" value="1"/>
</dbReference>
<evidence type="ECO:0000256" key="3">
    <source>
        <dbReference type="ARBA" id="ARBA00022771"/>
    </source>
</evidence>
<feature type="region of interest" description="Disordered" evidence="9">
    <location>
        <begin position="24"/>
        <end position="247"/>
    </location>
</feature>
<reference evidence="12" key="1">
    <citation type="submission" date="2023-03" db="EMBL/GenBank/DDBJ databases">
        <authorList>
            <person name="Steffen K."/>
            <person name="Cardenas P."/>
        </authorList>
    </citation>
    <scope>NUCLEOTIDE SEQUENCE</scope>
</reference>
<feature type="compositionally biased region" description="Low complexity" evidence="9">
    <location>
        <begin position="702"/>
        <end position="717"/>
    </location>
</feature>
<evidence type="ECO:0000256" key="7">
    <source>
        <dbReference type="ARBA" id="ARBA00023242"/>
    </source>
</evidence>
<dbReference type="SMART" id="SM00510">
    <property type="entry name" value="TFS2M"/>
    <property type="match status" value="1"/>
</dbReference>
<feature type="compositionally biased region" description="Basic and acidic residues" evidence="9">
    <location>
        <begin position="307"/>
        <end position="335"/>
    </location>
</feature>
<feature type="region of interest" description="Disordered" evidence="9">
    <location>
        <begin position="499"/>
        <end position="546"/>
    </location>
</feature>
<accession>A0AA35SI36</accession>
<dbReference type="InterPro" id="IPR019787">
    <property type="entry name" value="Znf_PHD-finger"/>
</dbReference>
<feature type="domain" description="TFIIS central" evidence="11">
    <location>
        <begin position="548"/>
        <end position="668"/>
    </location>
</feature>
<dbReference type="SUPFAM" id="SSF160481">
    <property type="entry name" value="BRK domain-like"/>
    <property type="match status" value="1"/>
</dbReference>
<dbReference type="PROSITE" id="PS51321">
    <property type="entry name" value="TFIIS_CENTRAL"/>
    <property type="match status" value="1"/>
</dbReference>
<evidence type="ECO:0000256" key="5">
    <source>
        <dbReference type="ARBA" id="ARBA00023015"/>
    </source>
</evidence>
<dbReference type="SUPFAM" id="SSF57903">
    <property type="entry name" value="FYVE/PHD zinc finger"/>
    <property type="match status" value="1"/>
</dbReference>
<name>A0AA35SI36_GEOBA</name>
<dbReference type="GO" id="GO:0006351">
    <property type="term" value="P:DNA-templated transcription"/>
    <property type="evidence" value="ECO:0007669"/>
    <property type="project" value="InterPro"/>
</dbReference>
<keyword evidence="2" id="KW-0479">Metal-binding</keyword>
<dbReference type="Pfam" id="PF00628">
    <property type="entry name" value="PHD"/>
    <property type="match status" value="1"/>
</dbReference>
<feature type="region of interest" description="Disordered" evidence="9">
    <location>
        <begin position="690"/>
        <end position="800"/>
    </location>
</feature>
<comment type="subcellular location">
    <subcellularLocation>
        <location evidence="1">Nucleus</location>
    </subcellularLocation>
</comment>
<evidence type="ECO:0000256" key="2">
    <source>
        <dbReference type="ARBA" id="ARBA00022723"/>
    </source>
</evidence>
<dbReference type="AlphaFoldDB" id="A0AA35SI36"/>
<feature type="compositionally biased region" description="Low complexity" evidence="9">
    <location>
        <begin position="61"/>
        <end position="98"/>
    </location>
</feature>
<dbReference type="PANTHER" id="PTHR11477:SF51">
    <property type="entry name" value="PROTEIN PARTNER OF SNF, ISOFORM B"/>
    <property type="match status" value="1"/>
</dbReference>
<proteinExistence type="predicted"/>
<dbReference type="Gene3D" id="1.10.472.30">
    <property type="entry name" value="Transcription elongation factor S-II, central domain"/>
    <property type="match status" value="1"/>
</dbReference>
<dbReference type="GO" id="GO:0005634">
    <property type="term" value="C:nucleus"/>
    <property type="evidence" value="ECO:0007669"/>
    <property type="project" value="UniProtKB-SubCell"/>
</dbReference>
<feature type="compositionally biased region" description="Polar residues" evidence="9">
    <location>
        <begin position="26"/>
        <end position="41"/>
    </location>
</feature>
<keyword evidence="13" id="KW-1185">Reference proteome</keyword>
<dbReference type="InterPro" id="IPR003618">
    <property type="entry name" value="TFIIS_cen_dom"/>
</dbReference>
<dbReference type="InterPro" id="IPR037259">
    <property type="entry name" value="BRK_sf"/>
</dbReference>
<evidence type="ECO:0000259" key="10">
    <source>
        <dbReference type="PROSITE" id="PS50016"/>
    </source>
</evidence>
<keyword evidence="5" id="KW-0805">Transcription regulation</keyword>
<evidence type="ECO:0000256" key="1">
    <source>
        <dbReference type="ARBA" id="ARBA00004123"/>
    </source>
</evidence>
<evidence type="ECO:0000313" key="13">
    <source>
        <dbReference type="Proteomes" id="UP001174909"/>
    </source>
</evidence>
<organism evidence="12 13">
    <name type="scientific">Geodia barretti</name>
    <name type="common">Barrett's horny sponge</name>
    <dbReference type="NCBI Taxonomy" id="519541"/>
    <lineage>
        <taxon>Eukaryota</taxon>
        <taxon>Metazoa</taxon>
        <taxon>Porifera</taxon>
        <taxon>Demospongiae</taxon>
        <taxon>Heteroscleromorpha</taxon>
        <taxon>Tetractinellida</taxon>
        <taxon>Astrophorina</taxon>
        <taxon>Geodiidae</taxon>
        <taxon>Geodia</taxon>
    </lineage>
</organism>
<dbReference type="PANTHER" id="PTHR11477">
    <property type="entry name" value="TRANSCRIPTION FACTOR S-II ZINC FINGER DOMAIN-CONTAINING PROTEIN"/>
    <property type="match status" value="1"/>
</dbReference>
<protein>
    <submittedName>
        <fullName evidence="12">Death-inducer obliterator 1</fullName>
    </submittedName>
</protein>
<evidence type="ECO:0000313" key="12">
    <source>
        <dbReference type="EMBL" id="CAI8029086.1"/>
    </source>
</evidence>
<evidence type="ECO:0000256" key="4">
    <source>
        <dbReference type="ARBA" id="ARBA00022833"/>
    </source>
</evidence>
<evidence type="ECO:0000256" key="8">
    <source>
        <dbReference type="PROSITE-ProRule" id="PRU00146"/>
    </source>
</evidence>
<keyword evidence="3 8" id="KW-0863">Zinc-finger</keyword>
<dbReference type="PROSITE" id="PS50016">
    <property type="entry name" value="ZF_PHD_2"/>
    <property type="match status" value="1"/>
</dbReference>
<evidence type="ECO:0000256" key="6">
    <source>
        <dbReference type="ARBA" id="ARBA00023163"/>
    </source>
</evidence>
<feature type="region of interest" description="Disordered" evidence="9">
    <location>
        <begin position="824"/>
        <end position="854"/>
    </location>
</feature>
<dbReference type="InterPro" id="IPR011011">
    <property type="entry name" value="Znf_FYVE_PHD"/>
</dbReference>
<feature type="compositionally biased region" description="Basic and acidic residues" evidence="9">
    <location>
        <begin position="199"/>
        <end position="216"/>
    </location>
</feature>
<feature type="compositionally biased region" description="Basic and acidic residues" evidence="9">
    <location>
        <begin position="754"/>
        <end position="766"/>
    </location>
</feature>
<dbReference type="Pfam" id="PF07500">
    <property type="entry name" value="TFIIS_M"/>
    <property type="match status" value="1"/>
</dbReference>
<gene>
    <name evidence="12" type="ORF">GBAR_LOCUS16545</name>
</gene>
<feature type="compositionally biased region" description="Basic and acidic residues" evidence="9">
    <location>
        <begin position="517"/>
        <end position="546"/>
    </location>
</feature>
<dbReference type="CDD" id="cd15552">
    <property type="entry name" value="PHD_PHF3_like"/>
    <property type="match status" value="1"/>
</dbReference>
<comment type="caution">
    <text evidence="12">The sequence shown here is derived from an EMBL/GenBank/DDBJ whole genome shotgun (WGS) entry which is preliminary data.</text>
</comment>
<keyword evidence="4" id="KW-0862">Zinc</keyword>
<dbReference type="InterPro" id="IPR006576">
    <property type="entry name" value="BRK_domain"/>
</dbReference>
<dbReference type="InterPro" id="IPR001965">
    <property type="entry name" value="Znf_PHD"/>
</dbReference>
<dbReference type="InterPro" id="IPR013083">
    <property type="entry name" value="Znf_RING/FYVE/PHD"/>
</dbReference>
<dbReference type="InterPro" id="IPR019786">
    <property type="entry name" value="Zinc_finger_PHD-type_CS"/>
</dbReference>
<feature type="compositionally biased region" description="Polar residues" evidence="9">
    <location>
        <begin position="118"/>
        <end position="137"/>
    </location>
</feature>
<dbReference type="SUPFAM" id="SSF46942">
    <property type="entry name" value="Elongation factor TFIIS domain 2"/>
    <property type="match status" value="1"/>
</dbReference>
<dbReference type="SMART" id="SM00249">
    <property type="entry name" value="PHD"/>
    <property type="match status" value="1"/>
</dbReference>
<dbReference type="EMBL" id="CASHTH010002381">
    <property type="protein sequence ID" value="CAI8029086.1"/>
    <property type="molecule type" value="Genomic_DNA"/>
</dbReference>
<dbReference type="Gene3D" id="3.30.40.10">
    <property type="entry name" value="Zinc/RING finger domain, C3HC4 (zinc finger)"/>
    <property type="match status" value="1"/>
</dbReference>
<dbReference type="InterPro" id="IPR036575">
    <property type="entry name" value="TFIIS_cen_dom_sf"/>
</dbReference>